<dbReference type="PANTHER" id="PTHR30346:SF0">
    <property type="entry name" value="HCA OPERON TRANSCRIPTIONAL ACTIVATOR HCAR"/>
    <property type="match status" value="1"/>
</dbReference>
<dbReference type="InterPro" id="IPR036388">
    <property type="entry name" value="WH-like_DNA-bd_sf"/>
</dbReference>
<gene>
    <name evidence="6" type="ORF">IPV69_21435</name>
</gene>
<dbReference type="Proteomes" id="UP000593765">
    <property type="component" value="Chromosome"/>
</dbReference>
<feature type="domain" description="HTH lysR-type" evidence="5">
    <location>
        <begin position="1"/>
        <end position="58"/>
    </location>
</feature>
<dbReference type="SUPFAM" id="SSF53850">
    <property type="entry name" value="Periplasmic binding protein-like II"/>
    <property type="match status" value="1"/>
</dbReference>
<dbReference type="SUPFAM" id="SSF46785">
    <property type="entry name" value="Winged helix' DNA-binding domain"/>
    <property type="match status" value="1"/>
</dbReference>
<evidence type="ECO:0000256" key="4">
    <source>
        <dbReference type="ARBA" id="ARBA00023163"/>
    </source>
</evidence>
<keyword evidence="2" id="KW-0805">Transcription regulation</keyword>
<dbReference type="FunFam" id="1.10.10.10:FF:000001">
    <property type="entry name" value="LysR family transcriptional regulator"/>
    <property type="match status" value="1"/>
</dbReference>
<dbReference type="InterPro" id="IPR005119">
    <property type="entry name" value="LysR_subst-bd"/>
</dbReference>
<dbReference type="RefSeq" id="WP_206291770.1">
    <property type="nucleotide sequence ID" value="NZ_CP063458.1"/>
</dbReference>
<name>A0A7M2WTC7_9BACT</name>
<sequence length="292" mass="32125">MEINQLVYLVAIAEEASFSRAAERLGVAQPSISQQVKKLEDELGTPLLDRLPRRVVPTAAGEKLLEHARRILAELSDARRRLSDSATTVSGSLKIGAIPTIAPYLLPDVLKHFASKHPHVHVDVVEDVTARLASLAEQGELDLAILSTLEGGPTLHVETIGHEALHLLLPKAHRLAKRKSVPWSDLTEERFLVLHEMHCLSGQVAHVCQRRKVRPNVVMRGAQLSTIAEMVSAGIGVSVVPAMMADHDKNPGRLTLPFAGEAPTREICLAWSLLRYRTQAARAMEQTIRQRL</sequence>
<dbReference type="EMBL" id="CP063458">
    <property type="protein sequence ID" value="QOV88767.1"/>
    <property type="molecule type" value="Genomic_DNA"/>
</dbReference>
<dbReference type="InterPro" id="IPR036390">
    <property type="entry name" value="WH_DNA-bd_sf"/>
</dbReference>
<protein>
    <submittedName>
        <fullName evidence="6">LysR family transcriptional regulator</fullName>
    </submittedName>
</protein>
<dbReference type="KEGG" id="hbs:IPV69_21435"/>
<evidence type="ECO:0000256" key="1">
    <source>
        <dbReference type="ARBA" id="ARBA00009437"/>
    </source>
</evidence>
<organism evidence="6 7">
    <name type="scientific">Humisphaera borealis</name>
    <dbReference type="NCBI Taxonomy" id="2807512"/>
    <lineage>
        <taxon>Bacteria</taxon>
        <taxon>Pseudomonadati</taxon>
        <taxon>Planctomycetota</taxon>
        <taxon>Phycisphaerae</taxon>
        <taxon>Tepidisphaerales</taxon>
        <taxon>Tepidisphaeraceae</taxon>
        <taxon>Humisphaera</taxon>
    </lineage>
</organism>
<evidence type="ECO:0000313" key="6">
    <source>
        <dbReference type="EMBL" id="QOV88767.1"/>
    </source>
</evidence>
<dbReference type="PRINTS" id="PR00039">
    <property type="entry name" value="HTHLYSR"/>
</dbReference>
<evidence type="ECO:0000256" key="2">
    <source>
        <dbReference type="ARBA" id="ARBA00023015"/>
    </source>
</evidence>
<dbReference type="Pfam" id="PF00126">
    <property type="entry name" value="HTH_1"/>
    <property type="match status" value="1"/>
</dbReference>
<evidence type="ECO:0000313" key="7">
    <source>
        <dbReference type="Proteomes" id="UP000593765"/>
    </source>
</evidence>
<dbReference type="AlphaFoldDB" id="A0A7M2WTC7"/>
<keyword evidence="4" id="KW-0804">Transcription</keyword>
<proteinExistence type="inferred from homology"/>
<dbReference type="GO" id="GO:0032993">
    <property type="term" value="C:protein-DNA complex"/>
    <property type="evidence" value="ECO:0007669"/>
    <property type="project" value="TreeGrafter"/>
</dbReference>
<evidence type="ECO:0000256" key="3">
    <source>
        <dbReference type="ARBA" id="ARBA00023125"/>
    </source>
</evidence>
<dbReference type="Pfam" id="PF03466">
    <property type="entry name" value="LysR_substrate"/>
    <property type="match status" value="1"/>
</dbReference>
<comment type="similarity">
    <text evidence="1">Belongs to the LysR transcriptional regulatory family.</text>
</comment>
<accession>A0A7M2WTC7</accession>
<keyword evidence="3" id="KW-0238">DNA-binding</keyword>
<dbReference type="PROSITE" id="PS50931">
    <property type="entry name" value="HTH_LYSR"/>
    <property type="match status" value="1"/>
</dbReference>
<keyword evidence="7" id="KW-1185">Reference proteome</keyword>
<dbReference type="GO" id="GO:0003677">
    <property type="term" value="F:DNA binding"/>
    <property type="evidence" value="ECO:0007669"/>
    <property type="project" value="UniProtKB-KW"/>
</dbReference>
<dbReference type="GO" id="GO:0003700">
    <property type="term" value="F:DNA-binding transcription factor activity"/>
    <property type="evidence" value="ECO:0007669"/>
    <property type="project" value="InterPro"/>
</dbReference>
<dbReference type="PANTHER" id="PTHR30346">
    <property type="entry name" value="TRANSCRIPTIONAL DUAL REGULATOR HCAR-RELATED"/>
    <property type="match status" value="1"/>
</dbReference>
<evidence type="ECO:0000259" key="5">
    <source>
        <dbReference type="PROSITE" id="PS50931"/>
    </source>
</evidence>
<dbReference type="Gene3D" id="3.40.190.10">
    <property type="entry name" value="Periplasmic binding protein-like II"/>
    <property type="match status" value="2"/>
</dbReference>
<dbReference type="Gene3D" id="1.10.10.10">
    <property type="entry name" value="Winged helix-like DNA-binding domain superfamily/Winged helix DNA-binding domain"/>
    <property type="match status" value="1"/>
</dbReference>
<reference evidence="6 7" key="1">
    <citation type="submission" date="2020-10" db="EMBL/GenBank/DDBJ databases">
        <title>Wide distribution of Phycisphaera-like planctomycetes from WD2101 soil group in peatlands and genome analysis of the first cultivated representative.</title>
        <authorList>
            <person name="Dedysh S.N."/>
            <person name="Beletsky A.V."/>
            <person name="Ivanova A."/>
            <person name="Kulichevskaya I.S."/>
            <person name="Suzina N.E."/>
            <person name="Philippov D.A."/>
            <person name="Rakitin A.L."/>
            <person name="Mardanov A.V."/>
            <person name="Ravin N.V."/>
        </authorList>
    </citation>
    <scope>NUCLEOTIDE SEQUENCE [LARGE SCALE GENOMIC DNA]</scope>
    <source>
        <strain evidence="6 7">M1803</strain>
    </source>
</reference>
<dbReference type="InterPro" id="IPR000847">
    <property type="entry name" value="LysR_HTH_N"/>
</dbReference>